<dbReference type="InterPro" id="IPR002347">
    <property type="entry name" value="SDR_fam"/>
</dbReference>
<dbReference type="InterPro" id="IPR020904">
    <property type="entry name" value="Sc_DH/Rdtase_CS"/>
</dbReference>
<proteinExistence type="inferred from homology"/>
<dbReference type="CDD" id="cd05233">
    <property type="entry name" value="SDR_c"/>
    <property type="match status" value="1"/>
</dbReference>
<dbReference type="Proteomes" id="UP000522081">
    <property type="component" value="Unassembled WGS sequence"/>
</dbReference>
<keyword evidence="2" id="KW-0560">Oxidoreductase</keyword>
<comment type="caution">
    <text evidence="3">The sequence shown here is derived from an EMBL/GenBank/DDBJ whole genome shotgun (WGS) entry which is preliminary data.</text>
</comment>
<keyword evidence="4" id="KW-1185">Reference proteome</keyword>
<dbReference type="GO" id="GO:0016491">
    <property type="term" value="F:oxidoreductase activity"/>
    <property type="evidence" value="ECO:0007669"/>
    <property type="project" value="UniProtKB-KW"/>
</dbReference>
<dbReference type="EMBL" id="JACBZF010000001">
    <property type="protein sequence ID" value="NYH93954.1"/>
    <property type="molecule type" value="Genomic_DNA"/>
</dbReference>
<dbReference type="PRINTS" id="PR00080">
    <property type="entry name" value="SDRFAMILY"/>
</dbReference>
<dbReference type="PANTHER" id="PTHR24321:SF12">
    <property type="entry name" value="SHORT-CHAIN DEHYDROGENASE_REDUCTASE FAMILY, PUTATIVE (AFU_ORTHOLOGUE AFUA_5G14340)-RELATED"/>
    <property type="match status" value="1"/>
</dbReference>
<evidence type="ECO:0000313" key="3">
    <source>
        <dbReference type="EMBL" id="NYH93954.1"/>
    </source>
</evidence>
<dbReference type="RefSeq" id="WP_179405913.1">
    <property type="nucleotide sequence ID" value="NZ_BMGF01000001.1"/>
</dbReference>
<dbReference type="InterPro" id="IPR036291">
    <property type="entry name" value="NAD(P)-bd_dom_sf"/>
</dbReference>
<dbReference type="PRINTS" id="PR00081">
    <property type="entry name" value="GDHRDH"/>
</dbReference>
<dbReference type="FunFam" id="3.40.50.720:FF:000084">
    <property type="entry name" value="Short-chain dehydrogenase reductase"/>
    <property type="match status" value="1"/>
</dbReference>
<dbReference type="Pfam" id="PF13561">
    <property type="entry name" value="adh_short_C2"/>
    <property type="match status" value="1"/>
</dbReference>
<accession>A0A7Y9XSZ4</accession>
<dbReference type="PANTHER" id="PTHR24321">
    <property type="entry name" value="DEHYDROGENASES, SHORT CHAIN"/>
    <property type="match status" value="1"/>
</dbReference>
<reference evidence="3 4" key="1">
    <citation type="submission" date="2020-07" db="EMBL/GenBank/DDBJ databases">
        <title>Genomic Encyclopedia of Type Strains, Phase IV (KMG-IV): sequencing the most valuable type-strain genomes for metagenomic binning, comparative biology and taxonomic classification.</title>
        <authorList>
            <person name="Goeker M."/>
        </authorList>
    </citation>
    <scope>NUCLEOTIDE SEQUENCE [LARGE SCALE GENOMIC DNA]</scope>
    <source>
        <strain evidence="3 4">DSM 29043</strain>
    </source>
</reference>
<comment type="similarity">
    <text evidence="1">Belongs to the short-chain dehydrogenases/reductases (SDR) family.</text>
</comment>
<dbReference type="AlphaFoldDB" id="A0A7Y9XSZ4"/>
<protein>
    <submittedName>
        <fullName evidence="3">NAD(P)-dependent dehydrogenase (Short-subunit alcohol dehydrogenase family)</fullName>
    </submittedName>
</protein>
<organism evidence="3 4">
    <name type="scientific">Novosphingobium marinum</name>
    <dbReference type="NCBI Taxonomy" id="1514948"/>
    <lineage>
        <taxon>Bacteria</taxon>
        <taxon>Pseudomonadati</taxon>
        <taxon>Pseudomonadota</taxon>
        <taxon>Alphaproteobacteria</taxon>
        <taxon>Sphingomonadales</taxon>
        <taxon>Sphingomonadaceae</taxon>
        <taxon>Novosphingobium</taxon>
    </lineage>
</organism>
<dbReference type="PROSITE" id="PS00061">
    <property type="entry name" value="ADH_SHORT"/>
    <property type="match status" value="1"/>
</dbReference>
<dbReference type="Gene3D" id="3.40.50.720">
    <property type="entry name" value="NAD(P)-binding Rossmann-like Domain"/>
    <property type="match status" value="1"/>
</dbReference>
<dbReference type="SUPFAM" id="SSF51735">
    <property type="entry name" value="NAD(P)-binding Rossmann-fold domains"/>
    <property type="match status" value="1"/>
</dbReference>
<evidence type="ECO:0000256" key="2">
    <source>
        <dbReference type="ARBA" id="ARBA00023002"/>
    </source>
</evidence>
<gene>
    <name evidence="3" type="ORF">FHS75_000259</name>
</gene>
<sequence>MADETIEGGELAGKVAMVTGAASGIGRAVALLFVNEGATIGIGDLDTAGLAETERLLGDAAVLSRRLDVTDDGDVERFVAELVGKAGRLDCAVNAAGLAVRDTRPTAMADVQDFQRVMHVNVTGVFLCMRHQLQAMLAAGNGGAIVNVASGAAYVAVPGNAAYVASKHAVMGLTKCAAADHAAEGIRVDALCPGFTRTPMAMTSLAVMGVAESDAAASAPANRIAEPTEQAEAALFLCSGKAAFMVGHGLVVDGGHSIV</sequence>
<name>A0A7Y9XSZ4_9SPHN</name>
<evidence type="ECO:0000313" key="4">
    <source>
        <dbReference type="Proteomes" id="UP000522081"/>
    </source>
</evidence>
<evidence type="ECO:0000256" key="1">
    <source>
        <dbReference type="ARBA" id="ARBA00006484"/>
    </source>
</evidence>